<accession>A0A9Q3C283</accession>
<dbReference type="EMBL" id="AVOT02003918">
    <property type="protein sequence ID" value="MBW0474915.1"/>
    <property type="molecule type" value="Genomic_DNA"/>
</dbReference>
<protein>
    <submittedName>
        <fullName evidence="1">Uncharacterized protein</fullName>
    </submittedName>
</protein>
<name>A0A9Q3C283_9BASI</name>
<dbReference type="Proteomes" id="UP000765509">
    <property type="component" value="Unassembled WGS sequence"/>
</dbReference>
<proteinExistence type="predicted"/>
<reference evidence="1" key="1">
    <citation type="submission" date="2021-03" db="EMBL/GenBank/DDBJ databases">
        <title>Draft genome sequence of rust myrtle Austropuccinia psidii MF-1, a brazilian biotype.</title>
        <authorList>
            <person name="Quecine M.C."/>
            <person name="Pachon D.M.R."/>
            <person name="Bonatelli M.L."/>
            <person name="Correr F.H."/>
            <person name="Franceschini L.M."/>
            <person name="Leite T.F."/>
            <person name="Margarido G.R.A."/>
            <person name="Almeida C.A."/>
            <person name="Ferrarezi J.A."/>
            <person name="Labate C.A."/>
        </authorList>
    </citation>
    <scope>NUCLEOTIDE SEQUENCE</scope>
    <source>
        <strain evidence="1">MF-1</strain>
    </source>
</reference>
<organism evidence="1 2">
    <name type="scientific">Austropuccinia psidii MF-1</name>
    <dbReference type="NCBI Taxonomy" id="1389203"/>
    <lineage>
        <taxon>Eukaryota</taxon>
        <taxon>Fungi</taxon>
        <taxon>Dikarya</taxon>
        <taxon>Basidiomycota</taxon>
        <taxon>Pucciniomycotina</taxon>
        <taxon>Pucciniomycetes</taxon>
        <taxon>Pucciniales</taxon>
        <taxon>Sphaerophragmiaceae</taxon>
        <taxon>Austropuccinia</taxon>
    </lineage>
</organism>
<gene>
    <name evidence="1" type="ORF">O181_014630</name>
</gene>
<dbReference type="AlphaFoldDB" id="A0A9Q3C283"/>
<evidence type="ECO:0000313" key="1">
    <source>
        <dbReference type="EMBL" id="MBW0474915.1"/>
    </source>
</evidence>
<comment type="caution">
    <text evidence="1">The sequence shown here is derived from an EMBL/GenBank/DDBJ whole genome shotgun (WGS) entry which is preliminary data.</text>
</comment>
<sequence>MLEKRCNPRLPEYTLTKDLIYLHPTASSFDIMLDNVKHHANPSMNNAFGYAKKKWDKSHYIPDIKVGDLVLVSTFTFNIIKDPKKLKSSYL</sequence>
<keyword evidence="2" id="KW-1185">Reference proteome</keyword>
<evidence type="ECO:0000313" key="2">
    <source>
        <dbReference type="Proteomes" id="UP000765509"/>
    </source>
</evidence>